<organism evidence="3 4">
    <name type="scientific">Thiohalorhabdus methylotrophus</name>
    <dbReference type="NCBI Taxonomy" id="3242694"/>
    <lineage>
        <taxon>Bacteria</taxon>
        <taxon>Pseudomonadati</taxon>
        <taxon>Pseudomonadota</taxon>
        <taxon>Gammaproteobacteria</taxon>
        <taxon>Thiohalorhabdales</taxon>
        <taxon>Thiohalorhabdaceae</taxon>
        <taxon>Thiohalorhabdus</taxon>
    </lineage>
</organism>
<reference evidence="3 4" key="1">
    <citation type="submission" date="2024-08" db="EMBL/GenBank/DDBJ databases">
        <title>Whole-genome sequencing of halo(alkali)philic microorganisms from hypersaline lakes.</title>
        <authorList>
            <person name="Sorokin D.Y."/>
            <person name="Merkel A.Y."/>
            <person name="Messina E."/>
            <person name="Yakimov M."/>
        </authorList>
    </citation>
    <scope>NUCLEOTIDE SEQUENCE [LARGE SCALE GENOMIC DNA]</scope>
    <source>
        <strain evidence="3 4">Cl-TMA</strain>
    </source>
</reference>
<keyword evidence="4" id="KW-1185">Reference proteome</keyword>
<dbReference type="SUPFAM" id="SSF52833">
    <property type="entry name" value="Thioredoxin-like"/>
    <property type="match status" value="1"/>
</dbReference>
<evidence type="ECO:0000256" key="1">
    <source>
        <dbReference type="ARBA" id="ARBA00009004"/>
    </source>
</evidence>
<dbReference type="EMBL" id="JBGUAW010000008">
    <property type="protein sequence ID" value="MFA9461600.1"/>
    <property type="molecule type" value="Genomic_DNA"/>
</dbReference>
<accession>A0ABV4TZT5</accession>
<evidence type="ECO:0000313" key="4">
    <source>
        <dbReference type="Proteomes" id="UP001575181"/>
    </source>
</evidence>
<dbReference type="CDD" id="cd02965">
    <property type="entry name" value="HyaE"/>
    <property type="match status" value="1"/>
</dbReference>
<proteinExistence type="inferred from homology"/>
<dbReference type="PIRSF" id="PIRSF038934">
    <property type="entry name" value="HyaE_HupG"/>
    <property type="match status" value="1"/>
</dbReference>
<comment type="similarity">
    <text evidence="1 2">Belongs to the HupG/HyaE family.</text>
</comment>
<dbReference type="InterPro" id="IPR036249">
    <property type="entry name" value="Thioredoxin-like_sf"/>
</dbReference>
<dbReference type="InterPro" id="IPR010893">
    <property type="entry name" value="NiFe-hyd_mat_HyaE"/>
</dbReference>
<protein>
    <recommendedName>
        <fullName evidence="2">Hydrogenase expression/formation protein</fullName>
    </recommendedName>
</protein>
<sequence>MSTPLIRRLTEELGLPLLDRDGADEFLGAGGECVLFFTGDPGRYKEADDVAVVLPELLKELGGHLRAGVVARESEKELEARYGFAVWPALAFFRDGCYLGAISRMQDWDVYLRRIPEILAVQPDSPDLRLNYQAD</sequence>
<gene>
    <name evidence="3" type="ORF">ACERLL_12280</name>
</gene>
<comment type="caution">
    <text evidence="3">The sequence shown here is derived from an EMBL/GenBank/DDBJ whole genome shotgun (WGS) entry which is preliminary data.</text>
</comment>
<evidence type="ECO:0000313" key="3">
    <source>
        <dbReference type="EMBL" id="MFA9461600.1"/>
    </source>
</evidence>
<dbReference type="Gene3D" id="3.40.30.10">
    <property type="entry name" value="Glutaredoxin"/>
    <property type="match status" value="1"/>
</dbReference>
<dbReference type="Pfam" id="PF07449">
    <property type="entry name" value="HyaE"/>
    <property type="match status" value="1"/>
</dbReference>
<dbReference type="RefSeq" id="WP_373656384.1">
    <property type="nucleotide sequence ID" value="NZ_JBGUAW010000008.1"/>
</dbReference>
<name>A0ABV4TZT5_9GAMM</name>
<dbReference type="Proteomes" id="UP001575181">
    <property type="component" value="Unassembled WGS sequence"/>
</dbReference>
<evidence type="ECO:0000256" key="2">
    <source>
        <dbReference type="PIRNR" id="PIRNR038934"/>
    </source>
</evidence>